<organism evidence="3 4">
    <name type="scientific">Ottowia cancrivicina</name>
    <dbReference type="NCBI Taxonomy" id="3040346"/>
    <lineage>
        <taxon>Bacteria</taxon>
        <taxon>Pseudomonadati</taxon>
        <taxon>Pseudomonadota</taxon>
        <taxon>Betaproteobacteria</taxon>
        <taxon>Burkholderiales</taxon>
        <taxon>Comamonadaceae</taxon>
        <taxon>Ottowia</taxon>
    </lineage>
</organism>
<evidence type="ECO:0008006" key="5">
    <source>
        <dbReference type="Google" id="ProtNLM"/>
    </source>
</evidence>
<dbReference type="AlphaFoldDB" id="A0AAW6RJZ4"/>
<keyword evidence="4" id="KW-1185">Reference proteome</keyword>
<dbReference type="PROSITE" id="PS51257">
    <property type="entry name" value="PROKAR_LIPOPROTEIN"/>
    <property type="match status" value="1"/>
</dbReference>
<sequence>MPALRLAFSQSAARWLLGGLLASLAAGACAAPALSAEPAECTAIDESVLEQAYAQWTREAAQALREHANALAARGDPRSLLMAMYVMRAIDADPLDQSQSASDSDKQRQLYLQAVREGQPAEPAALWLSQSLCAGKKTPADKPGAAAQPGEFRSLQANCDPQALLERLAQQEPDNAAPWLALAALHPEGSAGREQALQRAAEAPRALFYERRLGPLLHEAFQNVAWPEPPKQLELASLFLPDSFLTLNEKERISDTYAVGLWAAVPYHGVMEMRQMCGQTGPAGRKPPAAATTPLRQQQCRTIAARVAAEPDNLVLRQTVALALLVQLTEGEPQQARWKEELRQRRWLMEGWLPNYTDKYDLRATLLRPEAEVMRQRLREAGQPETAPAGWLPLSERKAASGKAGG</sequence>
<feature type="region of interest" description="Disordered" evidence="1">
    <location>
        <begin position="379"/>
        <end position="406"/>
    </location>
</feature>
<evidence type="ECO:0000313" key="3">
    <source>
        <dbReference type="EMBL" id="MDG9700499.1"/>
    </source>
</evidence>
<proteinExistence type="predicted"/>
<dbReference type="EMBL" id="JARVII010000039">
    <property type="protein sequence ID" value="MDG9700499.1"/>
    <property type="molecule type" value="Genomic_DNA"/>
</dbReference>
<evidence type="ECO:0000313" key="4">
    <source>
        <dbReference type="Proteomes" id="UP001237156"/>
    </source>
</evidence>
<dbReference type="RefSeq" id="WP_279525204.1">
    <property type="nucleotide sequence ID" value="NZ_JARVII010000039.1"/>
</dbReference>
<gene>
    <name evidence="3" type="ORF">QB898_12420</name>
</gene>
<evidence type="ECO:0000256" key="2">
    <source>
        <dbReference type="SAM" id="SignalP"/>
    </source>
</evidence>
<dbReference type="Proteomes" id="UP001237156">
    <property type="component" value="Unassembled WGS sequence"/>
</dbReference>
<keyword evidence="2" id="KW-0732">Signal</keyword>
<feature type="signal peptide" evidence="2">
    <location>
        <begin position="1"/>
        <end position="30"/>
    </location>
</feature>
<name>A0AAW6RJZ4_9BURK</name>
<protein>
    <recommendedName>
        <fullName evidence="5">Sel1 repeat family protein</fullName>
    </recommendedName>
</protein>
<accession>A0AAW6RJZ4</accession>
<reference evidence="3 4" key="1">
    <citation type="submission" date="2023-04" db="EMBL/GenBank/DDBJ databases">
        <title>Ottowia paracancer sp. nov., isolated from human stomach.</title>
        <authorList>
            <person name="Song Y."/>
        </authorList>
    </citation>
    <scope>NUCLEOTIDE SEQUENCE [LARGE SCALE GENOMIC DNA]</scope>
    <source>
        <strain evidence="3 4">10c7w1</strain>
    </source>
</reference>
<comment type="caution">
    <text evidence="3">The sequence shown here is derived from an EMBL/GenBank/DDBJ whole genome shotgun (WGS) entry which is preliminary data.</text>
</comment>
<feature type="chain" id="PRO_5043599678" description="Sel1 repeat family protein" evidence="2">
    <location>
        <begin position="31"/>
        <end position="406"/>
    </location>
</feature>
<evidence type="ECO:0000256" key="1">
    <source>
        <dbReference type="SAM" id="MobiDB-lite"/>
    </source>
</evidence>